<reference evidence="1" key="1">
    <citation type="submission" date="2019-09" db="EMBL/GenBank/DDBJ databases">
        <authorList>
            <person name="Rodrigo-Torres L."/>
            <person name="Arahal R. D."/>
            <person name="Lucena T."/>
        </authorList>
    </citation>
    <scope>NUCLEOTIDE SEQUENCE</scope>
    <source>
        <strain evidence="1">ISS653</strain>
    </source>
</reference>
<sequence length="180" mass="20722">MKKINYLAIFICLLCLGSCQKDQIHEEELESKDFSLSASATPECPLNYNFIGYADDGTAPITDPVTGQRTFLFKYDFSNNSSCNNKREKIEVYIEFRSDPDIWCVGYPSNNTPSSHTYLTPITSLSGTQLVYYNPINQLQDKVFMYRTVMKVRSCFDLVECYVEGPWQGPLCSYIWEEFL</sequence>
<dbReference type="EMBL" id="CABVMM010000005">
    <property type="protein sequence ID" value="VVV00391.1"/>
    <property type="molecule type" value="Genomic_DNA"/>
</dbReference>
<accession>A0AC61Y7C0</accession>
<keyword evidence="2" id="KW-1185">Reference proteome</keyword>
<dbReference type="Proteomes" id="UP000356253">
    <property type="component" value="Unassembled WGS sequence"/>
</dbReference>
<name>A0AC61Y7C0_9FLAO</name>
<proteinExistence type="predicted"/>
<organism evidence="1 2">
    <name type="scientific">Mesonia oceanica</name>
    <dbReference type="NCBI Taxonomy" id="2687242"/>
    <lineage>
        <taxon>Bacteria</taxon>
        <taxon>Pseudomonadati</taxon>
        <taxon>Bacteroidota</taxon>
        <taxon>Flavobacteriia</taxon>
        <taxon>Flavobacteriales</taxon>
        <taxon>Flavobacteriaceae</taxon>
        <taxon>Mesonia</taxon>
    </lineage>
</organism>
<evidence type="ECO:0000313" key="1">
    <source>
        <dbReference type="EMBL" id="VVV00391.1"/>
    </source>
</evidence>
<protein>
    <submittedName>
        <fullName evidence="1">Uncharacterized protein</fullName>
    </submittedName>
</protein>
<comment type="caution">
    <text evidence="1">The sequence shown here is derived from an EMBL/GenBank/DDBJ whole genome shotgun (WGS) entry which is preliminary data.</text>
</comment>
<evidence type="ECO:0000313" key="2">
    <source>
        <dbReference type="Proteomes" id="UP000356253"/>
    </source>
</evidence>
<gene>
    <name evidence="1" type="ORF">FVB9532_01661</name>
</gene>